<protein>
    <submittedName>
        <fullName evidence="2">Uncharacterized protein</fullName>
    </submittedName>
</protein>
<gene>
    <name evidence="2" type="ORF">CKF58_07885</name>
</gene>
<organism evidence="2 3">
    <name type="scientific">Psittacicella hinzii</name>
    <dbReference type="NCBI Taxonomy" id="2028575"/>
    <lineage>
        <taxon>Bacteria</taxon>
        <taxon>Pseudomonadati</taxon>
        <taxon>Pseudomonadota</taxon>
        <taxon>Gammaproteobacteria</taxon>
        <taxon>Pasteurellales</taxon>
        <taxon>Psittacicellaceae</taxon>
        <taxon>Psittacicella</taxon>
    </lineage>
</organism>
<dbReference type="AlphaFoldDB" id="A0A3A1YBX8"/>
<reference evidence="2 3" key="1">
    <citation type="submission" date="2017-08" db="EMBL/GenBank/DDBJ databases">
        <title>Reclassification of Bisgaard taxon 37 and 44.</title>
        <authorList>
            <person name="Christensen H."/>
        </authorList>
    </citation>
    <scope>NUCLEOTIDE SEQUENCE [LARGE SCALE GENOMIC DNA]</scope>
    <source>
        <strain evidence="2 3">111</strain>
    </source>
</reference>
<sequence length="422" mass="48595">MQTTALGILAQVALPTINLADLADLVIQNERFQVHPLAKYYTPNLCTQDISYVFITDKLVKLEQVMQIYYEQQYSFAVDHYFPSLAQQNLSVIHKFTHNLGRGLSKALSRFRHWFTSQKQGINIDLEQILRNLSKLQLQAVYIDQAVTLTRQQWLESIPTIKSLLLNFLLRAQNLHISLPLAISNEPIYLPLENNALLSYQDPSLYFITSKQQAYLPLLAWYNHATGQNTIRIHHFTVDNKNSEDPSNLASSQARVNNEQDNQPQESLSTKQVVNESPTSETRLNPYFLIDLQAPNVEQEELIIENQAISLGQLILHTNYPEQIVYQQLGEALARLHYWGLALNQGNNTRSWVYSLNADNWLALDLQQAQLYTSSASWMQEDINTLLDEINILNQSQIGYFFLEDWQAVVKGYEDYFAELKD</sequence>
<proteinExistence type="predicted"/>
<dbReference type="EMBL" id="NRJG01000182">
    <property type="protein sequence ID" value="RIY34688.1"/>
    <property type="molecule type" value="Genomic_DNA"/>
</dbReference>
<feature type="compositionally biased region" description="Polar residues" evidence="1">
    <location>
        <begin position="245"/>
        <end position="279"/>
    </location>
</feature>
<comment type="caution">
    <text evidence="2">The sequence shown here is derived from an EMBL/GenBank/DDBJ whole genome shotgun (WGS) entry which is preliminary data.</text>
</comment>
<evidence type="ECO:0000313" key="2">
    <source>
        <dbReference type="EMBL" id="RIY34688.1"/>
    </source>
</evidence>
<feature type="region of interest" description="Disordered" evidence="1">
    <location>
        <begin position="242"/>
        <end position="279"/>
    </location>
</feature>
<dbReference type="Proteomes" id="UP000265916">
    <property type="component" value="Unassembled WGS sequence"/>
</dbReference>
<keyword evidence="3" id="KW-1185">Reference proteome</keyword>
<name>A0A3A1YBX8_9GAMM</name>
<evidence type="ECO:0000256" key="1">
    <source>
        <dbReference type="SAM" id="MobiDB-lite"/>
    </source>
</evidence>
<evidence type="ECO:0000313" key="3">
    <source>
        <dbReference type="Proteomes" id="UP000265916"/>
    </source>
</evidence>
<accession>A0A3A1YBX8</accession>